<evidence type="ECO:0000313" key="3">
    <source>
        <dbReference type="Proteomes" id="UP000193719"/>
    </source>
</evidence>
<keyword evidence="1" id="KW-0812">Transmembrane</keyword>
<evidence type="ECO:0000256" key="1">
    <source>
        <dbReference type="SAM" id="Phobius"/>
    </source>
</evidence>
<sequence length="220" mass="26186">MNLNIYTDKISNAKNDFLYPPYASQKSTNTLDSYSSNIDSPNSRTLIINGFKDFNNTSSLTIHKHRLVYELILLVIYISTFILSICYTMNNLYDKNKYGLFSYINIIFTLLLIIVIAQLSKNIFHNFNNNYPVQKNKLYNIVYISSFFMLYIIFYIVNNIVIKIKATTREDWKQNLDIYFFRFFSGFIIFLLYSILFLYWILVEKYNTMIKKPSKHNIII</sequence>
<evidence type="ECO:0000313" key="2">
    <source>
        <dbReference type="EMBL" id="ORX45371.1"/>
    </source>
</evidence>
<reference evidence="2 3" key="2">
    <citation type="submission" date="2016-08" db="EMBL/GenBank/DDBJ databases">
        <title>Pervasive Adenine N6-methylation of Active Genes in Fungi.</title>
        <authorList>
            <consortium name="DOE Joint Genome Institute"/>
            <person name="Mondo S.J."/>
            <person name="Dannebaum R.O."/>
            <person name="Kuo R.C."/>
            <person name="Labutti K."/>
            <person name="Haridas S."/>
            <person name="Kuo A."/>
            <person name="Salamov A."/>
            <person name="Ahrendt S.R."/>
            <person name="Lipzen A."/>
            <person name="Sullivan W."/>
            <person name="Andreopoulos W.B."/>
            <person name="Clum A."/>
            <person name="Lindquist E."/>
            <person name="Daum C."/>
            <person name="Ramamoorthy G.K."/>
            <person name="Gryganskyi A."/>
            <person name="Culley D."/>
            <person name="Magnuson J.K."/>
            <person name="James T.Y."/>
            <person name="O'Malley M.A."/>
            <person name="Stajich J.E."/>
            <person name="Spatafora J.W."/>
            <person name="Visel A."/>
            <person name="Grigoriev I.V."/>
        </authorList>
    </citation>
    <scope>NUCLEOTIDE SEQUENCE [LARGE SCALE GENOMIC DNA]</scope>
    <source>
        <strain evidence="3">finn</strain>
    </source>
</reference>
<keyword evidence="1" id="KW-1133">Transmembrane helix</keyword>
<feature type="transmembrane region" description="Helical" evidence="1">
    <location>
        <begin position="179"/>
        <end position="202"/>
    </location>
</feature>
<reference evidence="2 3" key="1">
    <citation type="submission" date="2016-08" db="EMBL/GenBank/DDBJ databases">
        <title>Genomes of anaerobic fungi encode conserved fungal cellulosomes for biomass hydrolysis.</title>
        <authorList>
            <consortium name="DOE Joint Genome Institute"/>
            <person name="Haitjema C.H."/>
            <person name="Gilmore S.P."/>
            <person name="Henske J.K."/>
            <person name="Solomon K.V."/>
            <person name="De Groot R."/>
            <person name="Kuo A."/>
            <person name="Mondo S.J."/>
            <person name="Salamov A.A."/>
            <person name="Labutti K."/>
            <person name="Zhao Z."/>
            <person name="Chiniquy J."/>
            <person name="Barry K."/>
            <person name="Brewer H.M."/>
            <person name="Purvine S.O."/>
            <person name="Wright A.T."/>
            <person name="Boxma B."/>
            <person name="Van Alen T."/>
            <person name="Hackstein J.H."/>
            <person name="Baker S.E."/>
            <person name="Grigoriev I.V."/>
            <person name="O'Malley M.A."/>
        </authorList>
    </citation>
    <scope>NUCLEOTIDE SEQUENCE [LARGE SCALE GENOMIC DNA]</scope>
    <source>
        <strain evidence="3">finn</strain>
    </source>
</reference>
<feature type="transmembrane region" description="Helical" evidence="1">
    <location>
        <begin position="67"/>
        <end position="88"/>
    </location>
</feature>
<feature type="transmembrane region" description="Helical" evidence="1">
    <location>
        <begin position="100"/>
        <end position="119"/>
    </location>
</feature>
<gene>
    <name evidence="2" type="ORF">BCR36DRAFT_457661</name>
</gene>
<organism evidence="2 3">
    <name type="scientific">Piromyces finnis</name>
    <dbReference type="NCBI Taxonomy" id="1754191"/>
    <lineage>
        <taxon>Eukaryota</taxon>
        <taxon>Fungi</taxon>
        <taxon>Fungi incertae sedis</taxon>
        <taxon>Chytridiomycota</taxon>
        <taxon>Chytridiomycota incertae sedis</taxon>
        <taxon>Neocallimastigomycetes</taxon>
        <taxon>Neocallimastigales</taxon>
        <taxon>Neocallimastigaceae</taxon>
        <taxon>Piromyces</taxon>
    </lineage>
</organism>
<feature type="transmembrane region" description="Helical" evidence="1">
    <location>
        <begin position="139"/>
        <end position="158"/>
    </location>
</feature>
<protein>
    <submittedName>
        <fullName evidence="2">Uncharacterized protein</fullName>
    </submittedName>
</protein>
<comment type="caution">
    <text evidence="2">The sequence shown here is derived from an EMBL/GenBank/DDBJ whole genome shotgun (WGS) entry which is preliminary data.</text>
</comment>
<dbReference type="AlphaFoldDB" id="A0A1Y1V1W4"/>
<keyword evidence="1" id="KW-0472">Membrane</keyword>
<dbReference type="Proteomes" id="UP000193719">
    <property type="component" value="Unassembled WGS sequence"/>
</dbReference>
<dbReference type="EMBL" id="MCFH01000040">
    <property type="protein sequence ID" value="ORX45371.1"/>
    <property type="molecule type" value="Genomic_DNA"/>
</dbReference>
<accession>A0A1Y1V1W4</accession>
<name>A0A1Y1V1W4_9FUNG</name>
<keyword evidence="3" id="KW-1185">Reference proteome</keyword>
<proteinExistence type="predicted"/>